<dbReference type="InterPro" id="IPR008983">
    <property type="entry name" value="Tumour_necrosis_fac-like_dom"/>
</dbReference>
<dbReference type="SMART" id="SM00207">
    <property type="entry name" value="TNF"/>
    <property type="match status" value="1"/>
</dbReference>
<feature type="region of interest" description="Disordered" evidence="7">
    <location>
        <begin position="82"/>
        <end position="142"/>
    </location>
</feature>
<reference evidence="11" key="1">
    <citation type="submission" date="2021-01" db="EMBL/GenBank/DDBJ databases">
        <title>A chromosome-scale assembly of European eel, Anguilla anguilla.</title>
        <authorList>
            <person name="Henkel C."/>
            <person name="Jong-Raadsen S.A."/>
            <person name="Dufour S."/>
            <person name="Weltzien F.-A."/>
            <person name="Palstra A.P."/>
            <person name="Pelster B."/>
            <person name="Spaink H.P."/>
            <person name="Van Den Thillart G.E."/>
            <person name="Jansen H."/>
            <person name="Zahm M."/>
            <person name="Klopp C."/>
            <person name="Cedric C."/>
            <person name="Louis A."/>
            <person name="Berthelot C."/>
            <person name="Parey E."/>
            <person name="Roest Crollius H."/>
            <person name="Montfort J."/>
            <person name="Robinson-Rechavi M."/>
            <person name="Bucao C."/>
            <person name="Bouchez O."/>
            <person name="Gislard M."/>
            <person name="Lluch J."/>
            <person name="Milhes M."/>
            <person name="Lampietro C."/>
            <person name="Lopez Roques C."/>
            <person name="Donnadieu C."/>
            <person name="Braasch I."/>
            <person name="Desvignes T."/>
            <person name="Postlethwait J."/>
            <person name="Bobe J."/>
            <person name="Guiguen Y."/>
            <person name="Dirks R."/>
        </authorList>
    </citation>
    <scope>NUCLEOTIDE SEQUENCE</scope>
    <source>
        <strain evidence="11">Tag_6206</strain>
        <tissue evidence="11">Liver</tissue>
    </source>
</reference>
<evidence type="ECO:0000256" key="5">
    <source>
        <dbReference type="ARBA" id="ARBA00023157"/>
    </source>
</evidence>
<evidence type="ECO:0000256" key="3">
    <source>
        <dbReference type="ARBA" id="ARBA00022514"/>
    </source>
</evidence>
<dbReference type="PANTHER" id="PTHR15151:SF24">
    <property type="entry name" value="A PROLIFERATION-INDUCING LIGAND-LIKE PROTEIN-RELATED"/>
    <property type="match status" value="1"/>
</dbReference>
<dbReference type="InterPro" id="IPR006052">
    <property type="entry name" value="TNF_dom"/>
</dbReference>
<gene>
    <name evidence="11" type="ORF">ANANG_G00067760</name>
</gene>
<dbReference type="GO" id="GO:0005164">
    <property type="term" value="F:tumor necrosis factor receptor binding"/>
    <property type="evidence" value="ECO:0007669"/>
    <property type="project" value="InterPro"/>
</dbReference>
<evidence type="ECO:0000313" key="11">
    <source>
        <dbReference type="EMBL" id="KAG5852932.1"/>
    </source>
</evidence>
<keyword evidence="8" id="KW-0812">Transmembrane</keyword>
<dbReference type="AlphaFoldDB" id="A0A9D3MQ31"/>
<feature type="transmembrane region" description="Helical" evidence="8">
    <location>
        <begin position="146"/>
        <end position="166"/>
    </location>
</feature>
<dbReference type="Pfam" id="PF00229">
    <property type="entry name" value="TNF"/>
    <property type="match status" value="1"/>
</dbReference>
<dbReference type="SUPFAM" id="SSF49842">
    <property type="entry name" value="TNF-like"/>
    <property type="match status" value="1"/>
</dbReference>
<dbReference type="InterPro" id="IPR051748">
    <property type="entry name" value="TNF_Ligand_Superfamily"/>
</dbReference>
<feature type="chain" id="PRO_5038824520" description="THD domain-containing protein" evidence="9">
    <location>
        <begin position="17"/>
        <end position="372"/>
    </location>
</feature>
<keyword evidence="9" id="KW-0732">Signal</keyword>
<evidence type="ECO:0000256" key="7">
    <source>
        <dbReference type="SAM" id="MobiDB-lite"/>
    </source>
</evidence>
<name>A0A9D3MQ31_ANGAN</name>
<feature type="compositionally biased region" description="Basic residues" evidence="7">
    <location>
        <begin position="131"/>
        <end position="142"/>
    </location>
</feature>
<sequence length="372" mass="40522">MAFFWVNIFLPRAVFWRRRAVVASAGAHAGACVSAAPPRCHGFCFSSRAEREPSSAAPGGPTGTATDAQGIARSPAVLALGVQRGGEPSGGKPPRPRHASPVMPPMSAEEVSEGSPSPSPPASDCDCPPRNRGRSRRRRRGRRRSWALLALTLTAVAAACVSALSFHRVQALRSELSALRSEILRRWEEESDGAAQRDAEKAEDGHGELLRSSSGSEPRPSASSPKSQQVLQACLQMTGDSSRRTTQRGSYTALPWQAGLRQGTALQEEENAILVREGGFYFVYSQVYYTDKTFAMGHILQRRQRVVGDQPQEVILFRCIQNMDRNHPYNTCYTGGIVRLEAGDRLELLIPRQYASVSLEGDATFFGAVRLA</sequence>
<keyword evidence="5" id="KW-1015">Disulfide bond</keyword>
<dbReference type="PROSITE" id="PS50049">
    <property type="entry name" value="THD_2"/>
    <property type="match status" value="1"/>
</dbReference>
<dbReference type="Gene3D" id="2.60.120.40">
    <property type="match status" value="1"/>
</dbReference>
<keyword evidence="3" id="KW-0202">Cytokine</keyword>
<evidence type="ECO:0000256" key="8">
    <source>
        <dbReference type="SAM" id="Phobius"/>
    </source>
</evidence>
<feature type="compositionally biased region" description="Low complexity" evidence="7">
    <location>
        <begin position="210"/>
        <end position="224"/>
    </location>
</feature>
<keyword evidence="6" id="KW-0325">Glycoprotein</keyword>
<evidence type="ECO:0000259" key="10">
    <source>
        <dbReference type="PROSITE" id="PS50049"/>
    </source>
</evidence>
<feature type="signal peptide" evidence="9">
    <location>
        <begin position="1"/>
        <end position="16"/>
    </location>
</feature>
<evidence type="ECO:0000256" key="9">
    <source>
        <dbReference type="SAM" id="SignalP"/>
    </source>
</evidence>
<dbReference type="GO" id="GO:0006955">
    <property type="term" value="P:immune response"/>
    <property type="evidence" value="ECO:0007669"/>
    <property type="project" value="InterPro"/>
</dbReference>
<evidence type="ECO:0000313" key="12">
    <source>
        <dbReference type="Proteomes" id="UP001044222"/>
    </source>
</evidence>
<organism evidence="11 12">
    <name type="scientific">Anguilla anguilla</name>
    <name type="common">European freshwater eel</name>
    <name type="synonym">Muraena anguilla</name>
    <dbReference type="NCBI Taxonomy" id="7936"/>
    <lineage>
        <taxon>Eukaryota</taxon>
        <taxon>Metazoa</taxon>
        <taxon>Chordata</taxon>
        <taxon>Craniata</taxon>
        <taxon>Vertebrata</taxon>
        <taxon>Euteleostomi</taxon>
        <taxon>Actinopterygii</taxon>
        <taxon>Neopterygii</taxon>
        <taxon>Teleostei</taxon>
        <taxon>Anguilliformes</taxon>
        <taxon>Anguillidae</taxon>
        <taxon>Anguilla</taxon>
    </lineage>
</organism>
<evidence type="ECO:0000256" key="2">
    <source>
        <dbReference type="ARBA" id="ARBA00008670"/>
    </source>
</evidence>
<dbReference type="GO" id="GO:0016020">
    <property type="term" value="C:membrane"/>
    <property type="evidence" value="ECO:0007669"/>
    <property type="project" value="InterPro"/>
</dbReference>
<dbReference type="CDD" id="cd00184">
    <property type="entry name" value="TNF"/>
    <property type="match status" value="1"/>
</dbReference>
<protein>
    <recommendedName>
        <fullName evidence="10">THD domain-containing protein</fullName>
    </recommendedName>
</protein>
<comment type="similarity">
    <text evidence="2">Belongs to the tumor necrosis factor family.</text>
</comment>
<dbReference type="GO" id="GO:0005125">
    <property type="term" value="F:cytokine activity"/>
    <property type="evidence" value="ECO:0007669"/>
    <property type="project" value="UniProtKB-KW"/>
</dbReference>
<comment type="subcellular location">
    <subcellularLocation>
        <location evidence="1">Secreted</location>
    </subcellularLocation>
</comment>
<dbReference type="PANTHER" id="PTHR15151">
    <property type="entry name" value="PROTEIN EIGER"/>
    <property type="match status" value="1"/>
</dbReference>
<dbReference type="Proteomes" id="UP001044222">
    <property type="component" value="Unassembled WGS sequence"/>
</dbReference>
<proteinExistence type="inferred from homology"/>
<comment type="caution">
    <text evidence="11">The sequence shown here is derived from an EMBL/GenBank/DDBJ whole genome shotgun (WGS) entry which is preliminary data.</text>
</comment>
<evidence type="ECO:0000256" key="4">
    <source>
        <dbReference type="ARBA" id="ARBA00022525"/>
    </source>
</evidence>
<dbReference type="GO" id="GO:0005615">
    <property type="term" value="C:extracellular space"/>
    <property type="evidence" value="ECO:0007669"/>
    <property type="project" value="UniProtKB-KW"/>
</dbReference>
<keyword evidence="12" id="KW-1185">Reference proteome</keyword>
<keyword evidence="4" id="KW-0964">Secreted</keyword>
<feature type="domain" description="THD" evidence="10">
    <location>
        <begin position="233"/>
        <end position="371"/>
    </location>
</feature>
<feature type="region of interest" description="Disordered" evidence="7">
    <location>
        <begin position="189"/>
        <end position="231"/>
    </location>
</feature>
<keyword evidence="8" id="KW-1133">Transmembrane helix</keyword>
<feature type="compositionally biased region" description="Basic and acidic residues" evidence="7">
    <location>
        <begin position="195"/>
        <end position="209"/>
    </location>
</feature>
<dbReference type="EMBL" id="JAFIRN010000003">
    <property type="protein sequence ID" value="KAG5852932.1"/>
    <property type="molecule type" value="Genomic_DNA"/>
</dbReference>
<evidence type="ECO:0000256" key="1">
    <source>
        <dbReference type="ARBA" id="ARBA00004613"/>
    </source>
</evidence>
<evidence type="ECO:0000256" key="6">
    <source>
        <dbReference type="ARBA" id="ARBA00023180"/>
    </source>
</evidence>
<keyword evidence="8" id="KW-0472">Membrane</keyword>
<dbReference type="GO" id="GO:0030890">
    <property type="term" value="P:positive regulation of B cell proliferation"/>
    <property type="evidence" value="ECO:0007669"/>
    <property type="project" value="TreeGrafter"/>
</dbReference>
<accession>A0A9D3MQ31</accession>
<feature type="compositionally biased region" description="Low complexity" evidence="7">
    <location>
        <begin position="107"/>
        <end position="130"/>
    </location>
</feature>